<dbReference type="Pfam" id="PF05113">
    <property type="entry name" value="DUF693"/>
    <property type="match status" value="1"/>
</dbReference>
<evidence type="ECO:0000313" key="2">
    <source>
        <dbReference type="Proteomes" id="UP000275571"/>
    </source>
</evidence>
<proteinExistence type="predicted"/>
<dbReference type="KEGG" id="btur:DB313_06215"/>
<dbReference type="Proteomes" id="UP000275571">
    <property type="component" value="Plasmid lp27"/>
</dbReference>
<reference evidence="1 2" key="1">
    <citation type="journal article" date="2018" name="Infect. Genet. Evol.">
        <title>Genome-wide analysis of Borrelia turcica and 'Candidatus Borrelia tachyglossi' shows relapsing fever-like genomes with unique genomic links to Lyme disease Borrelia.</title>
        <authorList>
            <person name="Gofton A.W."/>
            <person name="Margos G."/>
            <person name="Fingerle V."/>
            <person name="Hepner S."/>
            <person name="Loh S.M."/>
            <person name="Ryan U."/>
            <person name="Irwin P."/>
            <person name="Oskam C.L."/>
        </authorList>
    </citation>
    <scope>NUCLEOTIDE SEQUENCE [LARGE SCALE GENOMIC DNA]</scope>
    <source>
        <strain evidence="1 2">IST7</strain>
        <plasmid evidence="1">lp27</plasmid>
    </source>
</reference>
<gene>
    <name evidence="1" type="ORF">DB313_06215</name>
</gene>
<protein>
    <submittedName>
        <fullName evidence="1">Uncharacterized protein</fullName>
    </submittedName>
</protein>
<keyword evidence="2" id="KW-1185">Reference proteome</keyword>
<dbReference type="AlphaFoldDB" id="A0A386PNS3"/>
<dbReference type="EMBL" id="CP028891">
    <property type="protein sequence ID" value="AYE37094.1"/>
    <property type="molecule type" value="Genomic_DNA"/>
</dbReference>
<geneLocation type="plasmid" evidence="1 2">
    <name>lp27</name>
</geneLocation>
<dbReference type="RefSeq" id="WP_120105014.1">
    <property type="nucleotide sequence ID" value="NZ_CP028891.1"/>
</dbReference>
<dbReference type="InterPro" id="IPR007800">
    <property type="entry name" value="DUF693"/>
</dbReference>
<accession>A0A386PNS3</accession>
<keyword evidence="1" id="KW-0614">Plasmid</keyword>
<sequence>MLYRLLQYDFVVEFYSAQKAGKDTVGGKLPEATPKIKIKSESGININMSITDVYSSHNLVLAKQAKIQLWNLPLNFNDEIKAGDIVKIYYKKFADEQKYDFIMAGYLGVPMSTDYENGDFSVDYTIHLVSKSNFSNRTLTLCNFKGMRVVDAIESVFPTRNIINMSEGDKNRVIEESFYATTPKEFLEKIVKKYVQSVYTDIGNINLEVECNYIFSNIDPKNTTTHYEALEDYGLQFIPQQEISIGTAHNYTLSFWNATLTYTHKLKVGTKVSFKDGLSNTVFATIKETSAQLSNTGECSLNLKLYDDSNAVPAVT</sequence>
<evidence type="ECO:0000313" key="1">
    <source>
        <dbReference type="EMBL" id="AYE37094.1"/>
    </source>
</evidence>
<dbReference type="OrthoDB" id="350319at2"/>
<name>A0A386PNS3_9SPIR</name>
<organism evidence="1 2">
    <name type="scientific">Borrelia turcica IST7</name>
    <dbReference type="NCBI Taxonomy" id="1104446"/>
    <lineage>
        <taxon>Bacteria</taxon>
        <taxon>Pseudomonadati</taxon>
        <taxon>Spirochaetota</taxon>
        <taxon>Spirochaetia</taxon>
        <taxon>Spirochaetales</taxon>
        <taxon>Borreliaceae</taxon>
        <taxon>Borrelia</taxon>
    </lineage>
</organism>